<accession>A0A9P6JQG9</accession>
<gene>
    <name evidence="9" type="ORF">CPB83DRAFT_853830</name>
</gene>
<reference evidence="9" key="1">
    <citation type="submission" date="2020-11" db="EMBL/GenBank/DDBJ databases">
        <authorList>
            <consortium name="DOE Joint Genome Institute"/>
            <person name="Ahrendt S."/>
            <person name="Riley R."/>
            <person name="Andreopoulos W."/>
            <person name="Labutti K."/>
            <person name="Pangilinan J."/>
            <person name="Ruiz-Duenas F.J."/>
            <person name="Barrasa J.M."/>
            <person name="Sanchez-Garcia M."/>
            <person name="Camarero S."/>
            <person name="Miyauchi S."/>
            <person name="Serrano A."/>
            <person name="Linde D."/>
            <person name="Babiker R."/>
            <person name="Drula E."/>
            <person name="Ayuso-Fernandez I."/>
            <person name="Pacheco R."/>
            <person name="Padilla G."/>
            <person name="Ferreira P."/>
            <person name="Barriuso J."/>
            <person name="Kellner H."/>
            <person name="Castanera R."/>
            <person name="Alfaro M."/>
            <person name="Ramirez L."/>
            <person name="Pisabarro A.G."/>
            <person name="Kuo A."/>
            <person name="Tritt A."/>
            <person name="Lipzen A."/>
            <person name="He G."/>
            <person name="Yan M."/>
            <person name="Ng V."/>
            <person name="Cullen D."/>
            <person name="Martin F."/>
            <person name="Rosso M.-N."/>
            <person name="Henrissat B."/>
            <person name="Hibbett D."/>
            <person name="Martinez A.T."/>
            <person name="Grigoriev I.V."/>
        </authorList>
    </citation>
    <scope>NUCLEOTIDE SEQUENCE</scope>
    <source>
        <strain evidence="9">CBS 506.95</strain>
    </source>
</reference>
<feature type="transmembrane region" description="Helical" evidence="7">
    <location>
        <begin position="426"/>
        <end position="445"/>
    </location>
</feature>
<feature type="transmembrane region" description="Helical" evidence="7">
    <location>
        <begin position="249"/>
        <end position="269"/>
    </location>
</feature>
<feature type="transmembrane region" description="Helical" evidence="7">
    <location>
        <begin position="510"/>
        <end position="534"/>
    </location>
</feature>
<comment type="subcellular location">
    <subcellularLocation>
        <location evidence="1">Membrane</location>
        <topology evidence="1">Multi-pass membrane protein</topology>
    </subcellularLocation>
</comment>
<evidence type="ECO:0000256" key="7">
    <source>
        <dbReference type="SAM" id="Phobius"/>
    </source>
</evidence>
<feature type="transmembrane region" description="Helical" evidence="7">
    <location>
        <begin position="183"/>
        <end position="207"/>
    </location>
</feature>
<keyword evidence="4 7" id="KW-1133">Transmembrane helix</keyword>
<feature type="transmembrane region" description="Helical" evidence="7">
    <location>
        <begin position="56"/>
        <end position="84"/>
    </location>
</feature>
<feature type="transmembrane region" description="Helical" evidence="7">
    <location>
        <begin position="219"/>
        <end position="237"/>
    </location>
</feature>
<dbReference type="AlphaFoldDB" id="A0A9P6JQG9"/>
<dbReference type="Pfam" id="PF07690">
    <property type="entry name" value="MFS_1"/>
    <property type="match status" value="1"/>
</dbReference>
<keyword evidence="3 7" id="KW-0812">Transmembrane</keyword>
<keyword evidence="2" id="KW-0813">Transport</keyword>
<evidence type="ECO:0000256" key="5">
    <source>
        <dbReference type="ARBA" id="ARBA00023136"/>
    </source>
</evidence>
<evidence type="ECO:0000259" key="8">
    <source>
        <dbReference type="PROSITE" id="PS50850"/>
    </source>
</evidence>
<dbReference type="GO" id="GO:0016020">
    <property type="term" value="C:membrane"/>
    <property type="evidence" value="ECO:0007669"/>
    <property type="project" value="UniProtKB-SubCell"/>
</dbReference>
<evidence type="ECO:0000313" key="9">
    <source>
        <dbReference type="EMBL" id="KAF9528843.1"/>
    </source>
</evidence>
<feature type="transmembrane region" description="Helical" evidence="7">
    <location>
        <begin position="373"/>
        <end position="392"/>
    </location>
</feature>
<evidence type="ECO:0000256" key="3">
    <source>
        <dbReference type="ARBA" id="ARBA00022692"/>
    </source>
</evidence>
<dbReference type="OrthoDB" id="5086884at2759"/>
<feature type="transmembrane region" description="Helical" evidence="7">
    <location>
        <begin position="96"/>
        <end position="114"/>
    </location>
</feature>
<dbReference type="InterPro" id="IPR020846">
    <property type="entry name" value="MFS_dom"/>
</dbReference>
<dbReference type="InterPro" id="IPR011701">
    <property type="entry name" value="MFS"/>
</dbReference>
<protein>
    <submittedName>
        <fullName evidence="9">Major facilitator superfamily domain-containing protein</fullName>
    </submittedName>
</protein>
<feature type="transmembrane region" description="Helical" evidence="7">
    <location>
        <begin position="399"/>
        <end position="420"/>
    </location>
</feature>
<evidence type="ECO:0000256" key="6">
    <source>
        <dbReference type="SAM" id="MobiDB-lite"/>
    </source>
</evidence>
<dbReference type="GO" id="GO:0022857">
    <property type="term" value="F:transmembrane transporter activity"/>
    <property type="evidence" value="ECO:0007669"/>
    <property type="project" value="InterPro"/>
</dbReference>
<evidence type="ECO:0000256" key="4">
    <source>
        <dbReference type="ARBA" id="ARBA00022989"/>
    </source>
</evidence>
<feature type="domain" description="Major facilitator superfamily (MFS) profile" evidence="8">
    <location>
        <begin position="59"/>
        <end position="544"/>
    </location>
</feature>
<feature type="compositionally biased region" description="Basic and acidic residues" evidence="6">
    <location>
        <begin position="1"/>
        <end position="23"/>
    </location>
</feature>
<feature type="region of interest" description="Disordered" evidence="6">
    <location>
        <begin position="545"/>
        <end position="567"/>
    </location>
</feature>
<name>A0A9P6JQG9_9AGAR</name>
<evidence type="ECO:0000256" key="1">
    <source>
        <dbReference type="ARBA" id="ARBA00004141"/>
    </source>
</evidence>
<comment type="caution">
    <text evidence="9">The sequence shown here is derived from an EMBL/GenBank/DDBJ whole genome shotgun (WGS) entry which is preliminary data.</text>
</comment>
<dbReference type="PANTHER" id="PTHR42718">
    <property type="entry name" value="MAJOR FACILITATOR SUPERFAMILY MULTIDRUG TRANSPORTER MFSC"/>
    <property type="match status" value="1"/>
</dbReference>
<dbReference type="Gene3D" id="1.20.1250.20">
    <property type="entry name" value="MFS general substrate transporter like domains"/>
    <property type="match status" value="2"/>
</dbReference>
<feature type="transmembrane region" description="Helical" evidence="7">
    <location>
        <begin position="281"/>
        <end position="300"/>
    </location>
</feature>
<keyword evidence="10" id="KW-1185">Reference proteome</keyword>
<sequence length="567" mass="61244">MEPTEKMRTAQDPQFTKRSEDSQRTTGIEETIATASSPALKTQALEGPPNLSSTKAIILVSTVTLAMLVNVANATAFSIAMATIQKELHLQEYDLQWINSAYPLSSGCLLLVCGRLADLYGRKKTFLVGSFILMAFTLGCAFPNDVITLDILRGFQGIGSAAQIPASLGILAHAFPPSRARSFAFATFSAGAPVGAVLGSLLGGVLTQYTRQTWRSTCYLLAAITFACLLGGAISIDKDLPSTEKDRRVDWLGAFLVTAGLVLIVFVLSQGESAPKQWETPYIIALLVVGVLLILCFGFWQRYLERVQEDVAAPYSRLTPPPIMRLSIWKSANGRMGAMMLMGFTSWCGFIAFAYWIQLYYQNYKLYTPIQTVIRLFPMFITGMLCNVFVALTVSYIPLVLLIGTGALSTSIACLLFAVIDPNASYWAFGFPAAILSVLGADLLFSSGSIFIAKFALPHEQSVAGALFNTMTQLGTALGVTVSTVVFHRLSISKDIPVLPELENGGAAIVLYHAAMWTCFAFVAIATVLGVVAFRGVGIIGDNHSKSNSDQEADSRTVDEKTEVTDV</sequence>
<evidence type="ECO:0000256" key="2">
    <source>
        <dbReference type="ARBA" id="ARBA00022448"/>
    </source>
</evidence>
<dbReference type="EMBL" id="MU157850">
    <property type="protein sequence ID" value="KAF9528843.1"/>
    <property type="molecule type" value="Genomic_DNA"/>
</dbReference>
<feature type="transmembrane region" description="Helical" evidence="7">
    <location>
        <begin position="338"/>
        <end position="361"/>
    </location>
</feature>
<dbReference type="InterPro" id="IPR036259">
    <property type="entry name" value="MFS_trans_sf"/>
</dbReference>
<proteinExistence type="predicted"/>
<organism evidence="9 10">
    <name type="scientific">Crepidotus variabilis</name>
    <dbReference type="NCBI Taxonomy" id="179855"/>
    <lineage>
        <taxon>Eukaryota</taxon>
        <taxon>Fungi</taxon>
        <taxon>Dikarya</taxon>
        <taxon>Basidiomycota</taxon>
        <taxon>Agaricomycotina</taxon>
        <taxon>Agaricomycetes</taxon>
        <taxon>Agaricomycetidae</taxon>
        <taxon>Agaricales</taxon>
        <taxon>Agaricineae</taxon>
        <taxon>Crepidotaceae</taxon>
        <taxon>Crepidotus</taxon>
    </lineage>
</organism>
<keyword evidence="5 7" id="KW-0472">Membrane</keyword>
<feature type="region of interest" description="Disordered" evidence="6">
    <location>
        <begin position="1"/>
        <end position="26"/>
    </location>
</feature>
<feature type="transmembrane region" description="Helical" evidence="7">
    <location>
        <begin position="466"/>
        <end position="490"/>
    </location>
</feature>
<dbReference type="SUPFAM" id="SSF103473">
    <property type="entry name" value="MFS general substrate transporter"/>
    <property type="match status" value="1"/>
</dbReference>
<feature type="transmembrane region" description="Helical" evidence="7">
    <location>
        <begin position="126"/>
        <end position="144"/>
    </location>
</feature>
<evidence type="ECO:0000313" key="10">
    <source>
        <dbReference type="Proteomes" id="UP000807306"/>
    </source>
</evidence>
<dbReference type="PROSITE" id="PS50850">
    <property type="entry name" value="MFS"/>
    <property type="match status" value="1"/>
</dbReference>
<dbReference type="Proteomes" id="UP000807306">
    <property type="component" value="Unassembled WGS sequence"/>
</dbReference>
<dbReference type="PANTHER" id="PTHR42718:SF9">
    <property type="entry name" value="MAJOR FACILITATOR SUPERFAMILY MULTIDRUG TRANSPORTER MFSC"/>
    <property type="match status" value="1"/>
</dbReference>